<dbReference type="InterPro" id="IPR051266">
    <property type="entry name" value="CLCR"/>
</dbReference>
<dbReference type="InterPro" id="IPR002035">
    <property type="entry name" value="VWF_A"/>
</dbReference>
<gene>
    <name evidence="2" type="primary">yfbK</name>
    <name evidence="2" type="ORF">SNAT2548_LOCUS30537</name>
</gene>
<protein>
    <submittedName>
        <fullName evidence="2">YfbK protein</fullName>
    </submittedName>
</protein>
<dbReference type="PANTHER" id="PTHR10579:SF43">
    <property type="entry name" value="ZINC FINGER (C3HC4-TYPE RING FINGER) FAMILY PROTEIN"/>
    <property type="match status" value="1"/>
</dbReference>
<feature type="domain" description="VWFA" evidence="1">
    <location>
        <begin position="96"/>
        <end position="271"/>
    </location>
</feature>
<dbReference type="InterPro" id="IPR036465">
    <property type="entry name" value="vWFA_dom_sf"/>
</dbReference>
<keyword evidence="3" id="KW-1185">Reference proteome</keyword>
<dbReference type="Pfam" id="PF13519">
    <property type="entry name" value="VWA_2"/>
    <property type="match status" value="1"/>
</dbReference>
<dbReference type="Gene3D" id="3.40.50.410">
    <property type="entry name" value="von Willebrand factor, type A domain"/>
    <property type="match status" value="1"/>
</dbReference>
<dbReference type="Proteomes" id="UP000604046">
    <property type="component" value="Unassembled WGS sequence"/>
</dbReference>
<dbReference type="SUPFAM" id="SSF53300">
    <property type="entry name" value="vWA-like"/>
    <property type="match status" value="1"/>
</dbReference>
<evidence type="ECO:0000259" key="1">
    <source>
        <dbReference type="PROSITE" id="PS50234"/>
    </source>
</evidence>
<dbReference type="PROSITE" id="PS50234">
    <property type="entry name" value="VWFA"/>
    <property type="match status" value="1"/>
</dbReference>
<name>A0A812TYS2_9DINO</name>
<dbReference type="OrthoDB" id="447197at2759"/>
<dbReference type="SMART" id="SM00327">
    <property type="entry name" value="VWA"/>
    <property type="match status" value="1"/>
</dbReference>
<reference evidence="2" key="1">
    <citation type="submission" date="2021-02" db="EMBL/GenBank/DDBJ databases">
        <authorList>
            <person name="Dougan E. K."/>
            <person name="Rhodes N."/>
            <person name="Thang M."/>
            <person name="Chan C."/>
        </authorList>
    </citation>
    <scope>NUCLEOTIDE SEQUENCE</scope>
</reference>
<evidence type="ECO:0000313" key="2">
    <source>
        <dbReference type="EMBL" id="CAE7544382.1"/>
    </source>
</evidence>
<dbReference type="EMBL" id="CAJNDS010002611">
    <property type="protein sequence ID" value="CAE7544382.1"/>
    <property type="molecule type" value="Genomic_DNA"/>
</dbReference>
<evidence type="ECO:0000313" key="3">
    <source>
        <dbReference type="Proteomes" id="UP000604046"/>
    </source>
</evidence>
<accession>A0A812TYS2</accession>
<dbReference type="AlphaFoldDB" id="A0A812TYS2"/>
<dbReference type="PANTHER" id="PTHR10579">
    <property type="entry name" value="CALCIUM-ACTIVATED CHLORIDE CHANNEL REGULATOR"/>
    <property type="match status" value="1"/>
</dbReference>
<comment type="caution">
    <text evidence="2">The sequence shown here is derived from an EMBL/GenBank/DDBJ whole genome shotgun (WGS) entry which is preliminary data.</text>
</comment>
<proteinExistence type="predicted"/>
<sequence length="554" mass="60309">MGCGSSMGAMDSNAFQAALREADLQSSSRGLPAAASLTYQGVFNEHSFCTGGAETKEIVALTAHAVHDDRGDDEVWVGCFLKSCRDGQPRNEVPMDMVVVLDVSGSMGLAVSGDLHQSRLALAKSALLSLVPRLRADDRFGLATFTRQGHVVQPLIHVSEMTDLDARIAALTPGGGTTLAAGMEAAIQISGEPEVRRHRRLLFLTDMDDLDSEQLNLLVASQSDRGLYVSFVGIGAHFNSSLAEVVTKHRGANYFCMTRQEELHKIIVSNFDWNFFPAAFNVEVTHQSDAFDLHAVYGTALDTHEETIEAEWMPSAHKYYPTAFKEVARTLMLCAQRTAHGCLPMPAWQKIFSFLSAGVRTVVNIDTVFPSGVSEDGSVEGGLILLRLKPRAQFGSLSAGHVRLTLRYEANGVSCAACQDISVSDNCSEQSLGTTLDRAVRKGMMLQRYVHTCRQYLLLREPVRAHEEGHREYVEKVRAALADLHAFSAELDAVQECTTDGSELCPGVRSQLAAFLGMVESHASMVDSCALESLEPEVNQKVQEASEQDAMPVP</sequence>
<organism evidence="2 3">
    <name type="scientific">Symbiodinium natans</name>
    <dbReference type="NCBI Taxonomy" id="878477"/>
    <lineage>
        <taxon>Eukaryota</taxon>
        <taxon>Sar</taxon>
        <taxon>Alveolata</taxon>
        <taxon>Dinophyceae</taxon>
        <taxon>Suessiales</taxon>
        <taxon>Symbiodiniaceae</taxon>
        <taxon>Symbiodinium</taxon>
    </lineage>
</organism>